<evidence type="ECO:0000313" key="3">
    <source>
        <dbReference type="EMBL" id="GGB37463.1"/>
    </source>
</evidence>
<dbReference type="InterPro" id="IPR052205">
    <property type="entry name" value="FliO/MopB"/>
</dbReference>
<evidence type="ECO:0000256" key="2">
    <source>
        <dbReference type="SAM" id="Phobius"/>
    </source>
</evidence>
<dbReference type="AlphaFoldDB" id="A0A916TCH5"/>
<organism evidence="3 4">
    <name type="scientific">Roseibium aquae</name>
    <dbReference type="NCBI Taxonomy" id="1323746"/>
    <lineage>
        <taxon>Bacteria</taxon>
        <taxon>Pseudomonadati</taxon>
        <taxon>Pseudomonadota</taxon>
        <taxon>Alphaproteobacteria</taxon>
        <taxon>Hyphomicrobiales</taxon>
        <taxon>Stappiaceae</taxon>
        <taxon>Roseibium</taxon>
    </lineage>
</organism>
<feature type="region of interest" description="Disordered" evidence="1">
    <location>
        <begin position="132"/>
        <end position="544"/>
    </location>
</feature>
<accession>A0A916TCH5</accession>
<gene>
    <name evidence="3" type="ORF">GCM10011316_06970</name>
</gene>
<feature type="compositionally biased region" description="Low complexity" evidence="1">
    <location>
        <begin position="276"/>
        <end position="292"/>
    </location>
</feature>
<dbReference type="Proteomes" id="UP000605148">
    <property type="component" value="Unassembled WGS sequence"/>
</dbReference>
<protein>
    <recommendedName>
        <fullName evidence="5">Flagellar biosynthesis protein FliO</fullName>
    </recommendedName>
</protein>
<dbReference type="PANTHER" id="PTHR38766">
    <property type="entry name" value="FLAGELLAR PROTEIN FLIO"/>
    <property type="match status" value="1"/>
</dbReference>
<reference evidence="3" key="2">
    <citation type="submission" date="2020-09" db="EMBL/GenBank/DDBJ databases">
        <authorList>
            <person name="Sun Q."/>
            <person name="Zhou Y."/>
        </authorList>
    </citation>
    <scope>NUCLEOTIDE SEQUENCE</scope>
    <source>
        <strain evidence="3">CGMCC 1.12426</strain>
    </source>
</reference>
<feature type="compositionally biased region" description="Low complexity" evidence="1">
    <location>
        <begin position="491"/>
        <end position="508"/>
    </location>
</feature>
<keyword evidence="2" id="KW-0472">Membrane</keyword>
<name>A0A916TCH5_9HYPH</name>
<keyword evidence="2" id="KW-0812">Transmembrane</keyword>
<dbReference type="PANTHER" id="PTHR38766:SF1">
    <property type="entry name" value="FLAGELLAR PROTEIN FLIO"/>
    <property type="match status" value="1"/>
</dbReference>
<dbReference type="OrthoDB" id="8456606at2"/>
<evidence type="ECO:0000256" key="1">
    <source>
        <dbReference type="SAM" id="MobiDB-lite"/>
    </source>
</evidence>
<evidence type="ECO:0000313" key="4">
    <source>
        <dbReference type="Proteomes" id="UP000605148"/>
    </source>
</evidence>
<feature type="compositionally biased region" description="Polar residues" evidence="1">
    <location>
        <begin position="479"/>
        <end position="490"/>
    </location>
</feature>
<evidence type="ECO:0008006" key="5">
    <source>
        <dbReference type="Google" id="ProtNLM"/>
    </source>
</evidence>
<sequence length="561" mass="58111">MEEDGMYNWIESTFGFTDEIARALAFGISLVVVLVLFALFIFILKRLTGGSIASPRGRQPRIAIMDAATIDTRRRLVLVRRDNVEHLILIGGTSDIVVEQGIVRGAPLAATAQPAAPQRTFPAAALPPAVPAMDEPVSVPPAPRVPAPETAQAARPGPEPDVSAAPQPQLPDAGRAQPDTRESEPAWNTGKAARAASSLIKSAAGSFGKLNRPSLSSQEPPAKPQAALENSRARSHLRAVPPAGDQFAEGEERQEESGHRADAPPSQTAGAPGQIPSPSDRPAAPSPATSRTVEPQKTPDPARARPGLVDALTRPIARASSALESAARHTITPPASGPAAKARTALFSPLAKAQTTPPEAGDTHQPPKNGAPAAHADTPRPLTRVEPGLMGGTRRSPEPQIPSAAGTTDPAAGGLESPDAAPIPPKTGQEPAMRSIESSLPDGSPATAETEAAKPNASGGPATRHPSDDTAEPAPALSTVMQDDPSQAQETAPDVAPAVARPVPDRTVTPIHGNKETAAAPAIKMENDRPSAHPANSPIERNPIEEEMAKLLDEIGGNRKT</sequence>
<comment type="caution">
    <text evidence="3">The sequence shown here is derived from an EMBL/GenBank/DDBJ whole genome shotgun (WGS) entry which is preliminary data.</text>
</comment>
<feature type="transmembrane region" description="Helical" evidence="2">
    <location>
        <begin position="20"/>
        <end position="44"/>
    </location>
</feature>
<keyword evidence="2" id="KW-1133">Transmembrane helix</keyword>
<reference evidence="3" key="1">
    <citation type="journal article" date="2014" name="Int. J. Syst. Evol. Microbiol.">
        <title>Complete genome sequence of Corynebacterium casei LMG S-19264T (=DSM 44701T), isolated from a smear-ripened cheese.</title>
        <authorList>
            <consortium name="US DOE Joint Genome Institute (JGI-PGF)"/>
            <person name="Walter F."/>
            <person name="Albersmeier A."/>
            <person name="Kalinowski J."/>
            <person name="Ruckert C."/>
        </authorList>
    </citation>
    <scope>NUCLEOTIDE SEQUENCE</scope>
    <source>
        <strain evidence="3">CGMCC 1.12426</strain>
    </source>
</reference>
<proteinExistence type="predicted"/>
<dbReference type="EMBL" id="BMFA01000001">
    <property type="protein sequence ID" value="GGB37463.1"/>
    <property type="molecule type" value="Genomic_DNA"/>
</dbReference>
<keyword evidence="4" id="KW-1185">Reference proteome</keyword>